<accession>A7SI83</accession>
<dbReference type="HOGENOM" id="CLU_125024_0_0_1"/>
<organism evidence="17 18">
    <name type="scientific">Nematostella vectensis</name>
    <name type="common">Starlet sea anemone</name>
    <dbReference type="NCBI Taxonomy" id="45351"/>
    <lineage>
        <taxon>Eukaryota</taxon>
        <taxon>Metazoa</taxon>
        <taxon>Cnidaria</taxon>
        <taxon>Anthozoa</taxon>
        <taxon>Hexacorallia</taxon>
        <taxon>Actiniaria</taxon>
        <taxon>Edwardsiidae</taxon>
        <taxon>Nematostella</taxon>
    </lineage>
</organism>
<dbReference type="InterPro" id="IPR007732">
    <property type="entry name" value="Cyt_b558_asu"/>
</dbReference>
<evidence type="ECO:0000256" key="14">
    <source>
        <dbReference type="ARBA" id="ARBA00050017"/>
    </source>
</evidence>
<dbReference type="STRING" id="45351.A7SI83"/>
<evidence type="ECO:0000256" key="15">
    <source>
        <dbReference type="SAM" id="MobiDB-lite"/>
    </source>
</evidence>
<dbReference type="OMA" id="ARTGQYC"/>
<evidence type="ECO:0000256" key="1">
    <source>
        <dbReference type="ARBA" id="ARBA00004236"/>
    </source>
</evidence>
<gene>
    <name evidence="17" type="ORF">NEMVEDRAFT_v1g245452</name>
</gene>
<keyword evidence="18" id="KW-1185">Reference proteome</keyword>
<evidence type="ECO:0000256" key="11">
    <source>
        <dbReference type="ARBA" id="ARBA00031995"/>
    </source>
</evidence>
<dbReference type="PANTHER" id="PTHR15168">
    <property type="entry name" value="CYTOCHROME B-245 LIGHT CHAIN"/>
    <property type="match status" value="1"/>
</dbReference>
<dbReference type="GO" id="GO:0020037">
    <property type="term" value="F:heme binding"/>
    <property type="evidence" value="ECO:0007669"/>
    <property type="project" value="InterPro"/>
</dbReference>
<dbReference type="PANTHER" id="PTHR15168:SF0">
    <property type="entry name" value="CYTOCHROME B-245 LIGHT CHAIN"/>
    <property type="match status" value="1"/>
</dbReference>
<dbReference type="OrthoDB" id="2445232at2759"/>
<evidence type="ECO:0000256" key="10">
    <source>
        <dbReference type="ARBA" id="ARBA00031067"/>
    </source>
</evidence>
<dbReference type="AlphaFoldDB" id="A7SI83"/>
<keyword evidence="4" id="KW-1003">Cell membrane</keyword>
<dbReference type="EMBL" id="DS469666">
    <property type="protein sequence ID" value="EDO36606.1"/>
    <property type="molecule type" value="Genomic_DNA"/>
</dbReference>
<comment type="subcellular location">
    <subcellularLocation>
        <location evidence="1">Cell membrane</location>
    </subcellularLocation>
</comment>
<proteinExistence type="inferred from homology"/>
<keyword evidence="5 16" id="KW-0812">Transmembrane</keyword>
<dbReference type="PhylomeDB" id="A7SI83"/>
<dbReference type="Pfam" id="PF05038">
    <property type="entry name" value="Cytochrom_B558a"/>
    <property type="match status" value="1"/>
</dbReference>
<evidence type="ECO:0000313" key="18">
    <source>
        <dbReference type="Proteomes" id="UP000001593"/>
    </source>
</evidence>
<dbReference type="GO" id="GO:0042554">
    <property type="term" value="P:superoxide anion generation"/>
    <property type="evidence" value="ECO:0000318"/>
    <property type="project" value="GO_Central"/>
</dbReference>
<feature type="transmembrane region" description="Helical" evidence="16">
    <location>
        <begin position="38"/>
        <end position="56"/>
    </location>
</feature>
<evidence type="ECO:0000256" key="2">
    <source>
        <dbReference type="ARBA" id="ARBA00010590"/>
    </source>
</evidence>
<evidence type="ECO:0000256" key="13">
    <source>
        <dbReference type="ARBA" id="ARBA00033347"/>
    </source>
</evidence>
<dbReference type="GO" id="GO:0043020">
    <property type="term" value="C:NADPH oxidase complex"/>
    <property type="evidence" value="ECO:0000318"/>
    <property type="project" value="GO_Central"/>
</dbReference>
<sequence>MGHTEWAMWANEQGVITSFVLALGGTLGVAGMFKKYEFGAYSIALGVLVFLIEYPRGKRKQGKKTQERSYQRCLTRLVSGLGIVGRNYYIRFVFYLLSCIPCCFFLPTILGGFSLFFTSIIYLCAALSGEKWQPCLDSKADRTPGINPSHHPTVPPPRNPRSQSLDNLGVSSSSVNRV</sequence>
<feature type="transmembrane region" description="Helical" evidence="16">
    <location>
        <begin position="12"/>
        <end position="32"/>
    </location>
</feature>
<evidence type="ECO:0000313" key="17">
    <source>
        <dbReference type="EMBL" id="EDO36606.1"/>
    </source>
</evidence>
<comment type="subunit">
    <text evidence="14">Component of the phagocyte NADPH oxidase core complex/cytochrome b558 complex, composed of CYBB (heavy chain (beta)) and CYBA (light chain (alpha)). Component of the phagocyte NADPH oxidase complex composed of an obligatory core heterodimer formed by the membrane proteins CYBA and CYBB and the cytosolic regulatory subunits NCF1/p47-phox, NCF2/p67-phox, NCF4/p40-phox and the small GTPase RAC1 or RAC2. Interacts with NCF1 (via SH3 domain). Interacts with SH3PXD2A. Interacts with DUOX1, DUOX2 and TPO. Interacts with NOX4; this interaction mediates superoxide generation. Interacts with calprotectin (S100A8/9). Interacts with GBP7. Interacts with NOXO1. Forms a heterodimer with NOX3 and is essential for activity and cell membrane localization of NOX3. Interacts with NOX1.</text>
</comment>
<evidence type="ECO:0000256" key="4">
    <source>
        <dbReference type="ARBA" id="ARBA00022475"/>
    </source>
</evidence>
<keyword evidence="7 16" id="KW-0472">Membrane</keyword>
<evidence type="ECO:0000256" key="16">
    <source>
        <dbReference type="SAM" id="Phobius"/>
    </source>
</evidence>
<evidence type="ECO:0000256" key="8">
    <source>
        <dbReference type="ARBA" id="ARBA00030106"/>
    </source>
</evidence>
<dbReference type="KEGG" id="nve:5508056"/>
<evidence type="ECO:0000256" key="6">
    <source>
        <dbReference type="ARBA" id="ARBA00022989"/>
    </source>
</evidence>
<dbReference type="eggNOG" id="ENOG502QVK1">
    <property type="taxonomic scope" value="Eukaryota"/>
</dbReference>
<evidence type="ECO:0000256" key="9">
    <source>
        <dbReference type="ARBA" id="ARBA00030298"/>
    </source>
</evidence>
<feature type="region of interest" description="Disordered" evidence="15">
    <location>
        <begin position="146"/>
        <end position="178"/>
    </location>
</feature>
<evidence type="ECO:0000256" key="12">
    <source>
        <dbReference type="ARBA" id="ARBA00032067"/>
    </source>
</evidence>
<protein>
    <recommendedName>
        <fullName evidence="3">Cytochrome b-245 light chain</fullName>
    </recommendedName>
    <alternativeName>
        <fullName evidence="11">Cytochrome b(558) alpha chain</fullName>
    </alternativeName>
    <alternativeName>
        <fullName evidence="10">Cytochrome b558 subunit alpha</fullName>
    </alternativeName>
    <alternativeName>
        <fullName evidence="13">Neutrophil cytochrome b 22 kDa polypeptide</fullName>
    </alternativeName>
    <alternativeName>
        <fullName evidence="12">Superoxide-generating NADPH oxidase light chain subunit</fullName>
    </alternativeName>
    <alternativeName>
        <fullName evidence="8">p22 phagocyte B-cytochrome</fullName>
    </alternativeName>
    <alternativeName>
        <fullName evidence="9">p22-phox</fullName>
    </alternativeName>
</protein>
<name>A7SI83_NEMVE</name>
<comment type="similarity">
    <text evidence="2">Belongs to the p22phox family.</text>
</comment>
<feature type="compositionally biased region" description="Polar residues" evidence="15">
    <location>
        <begin position="160"/>
        <end position="178"/>
    </location>
</feature>
<evidence type="ECO:0000256" key="3">
    <source>
        <dbReference type="ARBA" id="ARBA00017733"/>
    </source>
</evidence>
<evidence type="ECO:0000256" key="7">
    <source>
        <dbReference type="ARBA" id="ARBA00023136"/>
    </source>
</evidence>
<keyword evidence="6 16" id="KW-1133">Transmembrane helix</keyword>
<evidence type="ECO:0000256" key="5">
    <source>
        <dbReference type="ARBA" id="ARBA00022692"/>
    </source>
</evidence>
<dbReference type="InParanoid" id="A7SI83"/>
<dbReference type="Proteomes" id="UP000001593">
    <property type="component" value="Unassembled WGS sequence"/>
</dbReference>
<reference evidence="17 18" key="1">
    <citation type="journal article" date="2007" name="Science">
        <title>Sea anemone genome reveals ancestral eumetazoan gene repertoire and genomic organization.</title>
        <authorList>
            <person name="Putnam N.H."/>
            <person name="Srivastava M."/>
            <person name="Hellsten U."/>
            <person name="Dirks B."/>
            <person name="Chapman J."/>
            <person name="Salamov A."/>
            <person name="Terry A."/>
            <person name="Shapiro H."/>
            <person name="Lindquist E."/>
            <person name="Kapitonov V.V."/>
            <person name="Jurka J."/>
            <person name="Genikhovich G."/>
            <person name="Grigoriev I.V."/>
            <person name="Lucas S.M."/>
            <person name="Steele R.E."/>
            <person name="Finnerty J.R."/>
            <person name="Technau U."/>
            <person name="Martindale M.Q."/>
            <person name="Rokhsar D.S."/>
        </authorList>
    </citation>
    <scope>NUCLEOTIDE SEQUENCE [LARGE SCALE GENOMIC DNA]</scope>
    <source>
        <strain evidence="18">CH2 X CH6</strain>
    </source>
</reference>